<accession>T1KAF3</accession>
<dbReference type="EMBL" id="CAEY01001938">
    <property type="status" value="NOT_ANNOTATED_CDS"/>
    <property type="molecule type" value="Genomic_DNA"/>
</dbReference>
<proteinExistence type="evidence at transcript level"/>
<dbReference type="GO" id="GO:0008194">
    <property type="term" value="F:UDP-glycosyltransferase activity"/>
    <property type="evidence" value="ECO:0007669"/>
    <property type="project" value="InterPro"/>
</dbReference>
<reference evidence="4" key="2">
    <citation type="journal article" date="2014" name="Insect Biochem. Mol. Biol.">
        <title>Bacterial origin of a diverse family of UDP-glycosyltransferase genes in the Tetranychus urticae genome.</title>
        <authorList>
            <person name="Ahn S.J."/>
            <person name="Dermauw W."/>
            <person name="Wybouw N."/>
            <person name="Heckel D.G."/>
            <person name="Van Leeuwen T."/>
        </authorList>
    </citation>
    <scope>NUCLEOTIDE SEQUENCE</scope>
</reference>
<evidence type="ECO:0000313" key="5">
    <source>
        <dbReference type="EnsemblMetazoa" id="tetur08g00190.1"/>
    </source>
</evidence>
<evidence type="ECO:0000256" key="2">
    <source>
        <dbReference type="ARBA" id="ARBA00022676"/>
    </source>
</evidence>
<dbReference type="OrthoDB" id="5835829at2759"/>
<evidence type="ECO:0000256" key="1">
    <source>
        <dbReference type="ARBA" id="ARBA00009995"/>
    </source>
</evidence>
<dbReference type="AlphaFoldDB" id="T1KAF3"/>
<dbReference type="Proteomes" id="UP000015104">
    <property type="component" value="Unassembled WGS sequence"/>
</dbReference>
<reference evidence="5" key="4">
    <citation type="submission" date="2015-06" db="UniProtKB">
        <authorList>
            <consortium name="EnsemblMetazoa"/>
        </authorList>
    </citation>
    <scope>IDENTIFICATION</scope>
</reference>
<evidence type="ECO:0000313" key="4">
    <source>
        <dbReference type="EMBL" id="AHX56844.1"/>
    </source>
</evidence>
<name>T1KAF3_TETUR</name>
<dbReference type="SUPFAM" id="SSF53756">
    <property type="entry name" value="UDP-Glycosyltransferase/glycogen phosphorylase"/>
    <property type="match status" value="1"/>
</dbReference>
<comment type="similarity">
    <text evidence="1">Belongs to the UDP-glycosyltransferase family.</text>
</comment>
<dbReference type="RefSeq" id="NP_001310052.1">
    <property type="nucleotide sequence ID" value="NM_001323123.1"/>
</dbReference>
<gene>
    <name evidence="5" type="primary">107362269</name>
    <name evidence="4" type="synonym">UGT201A5</name>
</gene>
<dbReference type="PANTHER" id="PTHR48043:SF145">
    <property type="entry name" value="FI06409P-RELATED"/>
    <property type="match status" value="1"/>
</dbReference>
<organism evidence="5 6">
    <name type="scientific">Tetranychus urticae</name>
    <name type="common">Two-spotted spider mite</name>
    <dbReference type="NCBI Taxonomy" id="32264"/>
    <lineage>
        <taxon>Eukaryota</taxon>
        <taxon>Metazoa</taxon>
        <taxon>Ecdysozoa</taxon>
        <taxon>Arthropoda</taxon>
        <taxon>Chelicerata</taxon>
        <taxon>Arachnida</taxon>
        <taxon>Acari</taxon>
        <taxon>Acariformes</taxon>
        <taxon>Trombidiformes</taxon>
        <taxon>Prostigmata</taxon>
        <taxon>Eleutherengona</taxon>
        <taxon>Raphignathae</taxon>
        <taxon>Tetranychoidea</taxon>
        <taxon>Tetranychidae</taxon>
        <taxon>Tetranychus</taxon>
    </lineage>
</organism>
<keyword evidence="2" id="KW-0328">Glycosyltransferase</keyword>
<reference evidence="4" key="3">
    <citation type="submission" date="2014-03" db="EMBL/GenBank/DDBJ databases">
        <authorList>
            <person name="Ahn S.-J."/>
            <person name="Dermauw W."/>
            <person name="Wybouw N."/>
            <person name="Heckel D.G."/>
            <person name="Van Leeuwen T."/>
        </authorList>
    </citation>
    <scope>NUCLEOTIDE SEQUENCE</scope>
</reference>
<reference evidence="6" key="1">
    <citation type="submission" date="2011-08" db="EMBL/GenBank/DDBJ databases">
        <authorList>
            <person name="Rombauts S."/>
        </authorList>
    </citation>
    <scope>NUCLEOTIDE SEQUENCE</scope>
    <source>
        <strain evidence="6">London</strain>
    </source>
</reference>
<dbReference type="Pfam" id="PF00201">
    <property type="entry name" value="UDPGT"/>
    <property type="match status" value="1"/>
</dbReference>
<dbReference type="KEGG" id="tut:107362269"/>
<dbReference type="InterPro" id="IPR002213">
    <property type="entry name" value="UDP_glucos_trans"/>
</dbReference>
<dbReference type="GeneID" id="107362269"/>
<sequence length="444" mass="50759">MTSKTKYRILMSSIDALGHVNCTLALGEILASYGHQITFTNHVHYKKLAEKRNFKFIPFDAKLYENVQPASAPEWLDHFLHKFRADALSIFKDWTPEEIEIFGSMVNVYERNTSALKAIFKENANNFDLFIGDFIMKQPAFHGAPFPCALLLSMNPLPLYPNGPPAWSGFSVKETDTEKWNKFRELFGVASKAYRENIYSWWRSNGLPLPAIQDARIENWFYGEPEQLGIYHYPELLDYHEIGPMRSDKWIRLDCAIRRPDNVEPFIIPESLKHLPGKLVYFSLGSCGSIQIDLMKSFIKILSKCPHRFIVSKGPKGDELELGPNMWGENYVNQIAILDVVDLVITHGGNNTFLETIYAGKPLIVVPFFMDQLDNAQRAVDCGIGSRINLHEIDEVKVLKIIDETLSNPSYAEKIAKISASMKSPKNRDNVVKKIEKFIENHQK</sequence>
<dbReference type="EMBL" id="KJ584716">
    <property type="protein sequence ID" value="AHX56844.1"/>
    <property type="molecule type" value="mRNA"/>
</dbReference>
<evidence type="ECO:0000313" key="6">
    <source>
        <dbReference type="Proteomes" id="UP000015104"/>
    </source>
</evidence>
<dbReference type="EnsemblMetazoa" id="tetur08g00190.1">
    <property type="protein sequence ID" value="tetur08g00190.1"/>
    <property type="gene ID" value="tetur08g00190"/>
</dbReference>
<dbReference type="InterPro" id="IPR050271">
    <property type="entry name" value="UDP-glycosyltransferase"/>
</dbReference>
<dbReference type="CDD" id="cd03784">
    <property type="entry name" value="GT1_Gtf-like"/>
    <property type="match status" value="1"/>
</dbReference>
<evidence type="ECO:0000256" key="3">
    <source>
        <dbReference type="ARBA" id="ARBA00022679"/>
    </source>
</evidence>
<dbReference type="PANTHER" id="PTHR48043">
    <property type="entry name" value="EG:EG0003.4 PROTEIN-RELATED"/>
    <property type="match status" value="1"/>
</dbReference>
<dbReference type="HOGENOM" id="CLU_000537_0_0_1"/>
<dbReference type="eggNOG" id="KOG1192">
    <property type="taxonomic scope" value="Eukaryota"/>
</dbReference>
<keyword evidence="6" id="KW-1185">Reference proteome</keyword>
<dbReference type="Gene3D" id="3.40.50.2000">
    <property type="entry name" value="Glycogen Phosphorylase B"/>
    <property type="match status" value="2"/>
</dbReference>
<protein>
    <submittedName>
        <fullName evidence="4">UDP-glycosyltransferase 201A5</fullName>
    </submittedName>
</protein>
<keyword evidence="3 4" id="KW-0808">Transferase</keyword>